<dbReference type="Proteomes" id="UP000006322">
    <property type="component" value="Unassembled WGS sequence"/>
</dbReference>
<keyword evidence="3" id="KW-1185">Reference proteome</keyword>
<dbReference type="InterPro" id="IPR030191">
    <property type="entry name" value="CodB"/>
</dbReference>
<dbReference type="Gene3D" id="1.10.4160.10">
    <property type="entry name" value="Hydantoin permease"/>
    <property type="match status" value="1"/>
</dbReference>
<evidence type="ECO:0000313" key="3">
    <source>
        <dbReference type="Proteomes" id="UP000006322"/>
    </source>
</evidence>
<organism evidence="2 3">
    <name type="scientific">Paraglaciecola polaris LMG 21857</name>
    <dbReference type="NCBI Taxonomy" id="1129793"/>
    <lineage>
        <taxon>Bacteria</taxon>
        <taxon>Pseudomonadati</taxon>
        <taxon>Pseudomonadota</taxon>
        <taxon>Gammaproteobacteria</taxon>
        <taxon>Alteromonadales</taxon>
        <taxon>Alteromonadaceae</taxon>
        <taxon>Paraglaciecola</taxon>
    </lineage>
</organism>
<dbReference type="EMBL" id="BAER01000059">
    <property type="protein sequence ID" value="GAC33383.1"/>
    <property type="molecule type" value="Genomic_DNA"/>
</dbReference>
<keyword evidence="1" id="KW-0812">Transmembrane</keyword>
<feature type="transmembrane region" description="Helical" evidence="1">
    <location>
        <begin position="377"/>
        <end position="399"/>
    </location>
</feature>
<protein>
    <recommendedName>
        <fullName evidence="4">Nucleobase:cation symporter-1, NCS1 family</fullName>
    </recommendedName>
</protein>
<accession>K6ZXB3</accession>
<feature type="transmembrane region" description="Helical" evidence="1">
    <location>
        <begin position="443"/>
        <end position="460"/>
    </location>
</feature>
<feature type="transmembrane region" description="Helical" evidence="1">
    <location>
        <begin position="280"/>
        <end position="297"/>
    </location>
</feature>
<feature type="transmembrane region" description="Helical" evidence="1">
    <location>
        <begin position="309"/>
        <end position="332"/>
    </location>
</feature>
<evidence type="ECO:0000256" key="1">
    <source>
        <dbReference type="SAM" id="Phobius"/>
    </source>
</evidence>
<comment type="caution">
    <text evidence="2">The sequence shown here is derived from an EMBL/GenBank/DDBJ whole genome shotgun (WGS) entry which is preliminary data.</text>
</comment>
<keyword evidence="1" id="KW-0472">Membrane</keyword>
<reference evidence="3" key="1">
    <citation type="journal article" date="2014" name="Environ. Microbiol.">
        <title>Comparative genomics of the marine bacterial genus Glaciecola reveals the high degree of genomic diversity and genomic characteristic for cold adaptation.</title>
        <authorList>
            <person name="Qin Q.L."/>
            <person name="Xie B.B."/>
            <person name="Yu Y."/>
            <person name="Shu Y.L."/>
            <person name="Rong J.C."/>
            <person name="Zhang Y.J."/>
            <person name="Zhao D.L."/>
            <person name="Chen X.L."/>
            <person name="Zhang X.Y."/>
            <person name="Chen B."/>
            <person name="Zhou B.C."/>
            <person name="Zhang Y.Z."/>
        </authorList>
    </citation>
    <scope>NUCLEOTIDE SEQUENCE [LARGE SCALE GENOMIC DNA]</scope>
    <source>
        <strain evidence="3">LMG 21857</strain>
    </source>
</reference>
<gene>
    <name evidence="2" type="ORF">GPLA_2481</name>
</gene>
<name>K6ZXB3_9ALTE</name>
<feature type="transmembrane region" description="Helical" evidence="1">
    <location>
        <begin position="420"/>
        <end position="437"/>
    </location>
</feature>
<dbReference type="STRING" id="1129793.GPLA_2481"/>
<dbReference type="PANTHER" id="PTHR30569">
    <property type="entry name" value="CYTOSINE TRANSPORTER CODB"/>
    <property type="match status" value="1"/>
</dbReference>
<evidence type="ECO:0000313" key="2">
    <source>
        <dbReference type="EMBL" id="GAC33383.1"/>
    </source>
</evidence>
<feature type="transmembrane region" description="Helical" evidence="1">
    <location>
        <begin position="106"/>
        <end position="128"/>
    </location>
</feature>
<feature type="transmembrane region" description="Helical" evidence="1">
    <location>
        <begin position="61"/>
        <end position="85"/>
    </location>
</feature>
<feature type="transmembrane region" description="Helical" evidence="1">
    <location>
        <begin position="32"/>
        <end position="55"/>
    </location>
</feature>
<dbReference type="RefSeq" id="WP_007105162.1">
    <property type="nucleotide sequence ID" value="NZ_BAER01000059.1"/>
</dbReference>
<dbReference type="GO" id="GO:0005886">
    <property type="term" value="C:plasma membrane"/>
    <property type="evidence" value="ECO:0007669"/>
    <property type="project" value="TreeGrafter"/>
</dbReference>
<feature type="transmembrane region" description="Helical" evidence="1">
    <location>
        <begin position="353"/>
        <end position="371"/>
    </location>
</feature>
<evidence type="ECO:0008006" key="4">
    <source>
        <dbReference type="Google" id="ProtNLM"/>
    </source>
</evidence>
<dbReference type="GO" id="GO:0015209">
    <property type="term" value="F:cytosine transmembrane transporter activity"/>
    <property type="evidence" value="ECO:0007669"/>
    <property type="project" value="InterPro"/>
</dbReference>
<feature type="transmembrane region" description="Helical" evidence="1">
    <location>
        <begin position="238"/>
        <end position="259"/>
    </location>
</feature>
<dbReference type="AlphaFoldDB" id="K6ZXB3"/>
<feature type="transmembrane region" description="Helical" evidence="1">
    <location>
        <begin position="148"/>
        <end position="168"/>
    </location>
</feature>
<feature type="transmembrane region" description="Helical" evidence="1">
    <location>
        <begin position="543"/>
        <end position="563"/>
    </location>
</feature>
<feature type="transmembrane region" description="Helical" evidence="1">
    <location>
        <begin position="508"/>
        <end position="531"/>
    </location>
</feature>
<sequence>MTSQTQNISIGNISEEQLPIPKHKLKGWTHFLGLYAGEHVAATEFVFGATFVALGATMTDILLGLLIGNILAVLSWTFITTPIAVETRLSLYTYLQKIAGDSMTKLYNWANVIIFTVISAAMITVSATAVRFAFDIPAQLNWYPTNPWFVAIVLAVGFIVVLVAMYGFTAVSNFSGICAPWLLVMFVSGPLILMPALADSVIGQTTLSGWADFMHIGSISVWTGLDSSGEPGIGLLEVIGFSWAANTITHVGLIDMALLRYARKRSYGLCTSAGMLFGHYIAWISAGIMGAGTAVIVQKSIVELDPGDVAYQALGLSGLVIVIVAGWTTANANLYRAGLAAQAIFKNHSRNKTTFTVGIVTVCIACFPFVFTKLLPLLTYAGLLVVPVGAIVFAEHFIFPRIGLTRYWVAYRQLTHSRPAVVAWGLGLVFGFGLNALDILSFYYLFIPTWFFTIIIYTFMAKRHGAAEKYPEEQAKMEEFNQRVEQHQAAQAELEPEVFKDISMLTKLLRVISITSLLVTFALACNTMFFSADIPDYEVNRDLFFTVAFVCTLIYFFTAYWAMQRKKMAAGLILQDA</sequence>
<keyword evidence="1" id="KW-1133">Transmembrane helix</keyword>
<feature type="transmembrane region" description="Helical" evidence="1">
    <location>
        <begin position="180"/>
        <end position="198"/>
    </location>
</feature>
<proteinExistence type="predicted"/>
<dbReference type="OrthoDB" id="9770247at2"/>
<dbReference type="PANTHER" id="PTHR30569:SF0">
    <property type="entry name" value="CYTOSINE PERMEASE"/>
    <property type="match status" value="1"/>
</dbReference>